<evidence type="ECO:0000313" key="12">
    <source>
        <dbReference type="Proteomes" id="UP000177905"/>
    </source>
</evidence>
<dbReference type="GO" id="GO:0000049">
    <property type="term" value="F:tRNA binding"/>
    <property type="evidence" value="ECO:0007669"/>
    <property type="project" value="UniProtKB-KW"/>
</dbReference>
<reference evidence="11 12" key="1">
    <citation type="journal article" date="2016" name="Nat. Commun.">
        <title>Thousands of microbial genomes shed light on interconnected biogeochemical processes in an aquifer system.</title>
        <authorList>
            <person name="Anantharaman K."/>
            <person name="Brown C.T."/>
            <person name="Hug L.A."/>
            <person name="Sharon I."/>
            <person name="Castelle C.J."/>
            <person name="Probst A.J."/>
            <person name="Thomas B.C."/>
            <person name="Singh A."/>
            <person name="Wilkins M.J."/>
            <person name="Karaoz U."/>
            <person name="Brodie E.L."/>
            <person name="Williams K.H."/>
            <person name="Hubbard S.S."/>
            <person name="Banfield J.F."/>
        </authorList>
    </citation>
    <scope>NUCLEOTIDE SEQUENCE [LARGE SCALE GENOMIC DNA]</scope>
</reference>
<gene>
    <name evidence="9" type="primary">rplA</name>
    <name evidence="11" type="ORF">A2290_04035</name>
</gene>
<dbReference type="InterPro" id="IPR028364">
    <property type="entry name" value="Ribosomal_uL1/biogenesis"/>
</dbReference>
<evidence type="ECO:0000256" key="4">
    <source>
        <dbReference type="ARBA" id="ARBA00022845"/>
    </source>
</evidence>
<comment type="subunit">
    <text evidence="9">Part of the 50S ribosomal subunit.</text>
</comment>
<evidence type="ECO:0000256" key="5">
    <source>
        <dbReference type="ARBA" id="ARBA00022884"/>
    </source>
</evidence>
<protein>
    <recommendedName>
        <fullName evidence="8 9">Large ribosomal subunit protein uL1</fullName>
    </recommendedName>
</protein>
<evidence type="ECO:0000256" key="9">
    <source>
        <dbReference type="HAMAP-Rule" id="MF_01318"/>
    </source>
</evidence>
<keyword evidence="4 9" id="KW-0810">Translation regulation</keyword>
<dbReference type="PANTHER" id="PTHR36427:SF3">
    <property type="entry name" value="LARGE RIBOSOMAL SUBUNIT PROTEIN UL1M"/>
    <property type="match status" value="1"/>
</dbReference>
<accession>A0A1F4S564</accession>
<evidence type="ECO:0000313" key="11">
    <source>
        <dbReference type="EMBL" id="OGC15539.1"/>
    </source>
</evidence>
<evidence type="ECO:0000256" key="2">
    <source>
        <dbReference type="ARBA" id="ARBA00022491"/>
    </source>
</evidence>
<keyword evidence="5 9" id="KW-0694">RNA-binding</keyword>
<dbReference type="PANTHER" id="PTHR36427">
    <property type="entry name" value="54S RIBOSOMAL PROTEIN L1, MITOCHONDRIAL"/>
    <property type="match status" value="1"/>
</dbReference>
<dbReference type="Pfam" id="PF00687">
    <property type="entry name" value="Ribosomal_L1"/>
    <property type="match status" value="1"/>
</dbReference>
<evidence type="ECO:0000256" key="3">
    <source>
        <dbReference type="ARBA" id="ARBA00022730"/>
    </source>
</evidence>
<evidence type="ECO:0000256" key="8">
    <source>
        <dbReference type="ARBA" id="ARBA00035241"/>
    </source>
</evidence>
<dbReference type="GO" id="GO:0015934">
    <property type="term" value="C:large ribosomal subunit"/>
    <property type="evidence" value="ECO:0007669"/>
    <property type="project" value="InterPro"/>
</dbReference>
<dbReference type="GO" id="GO:0006417">
    <property type="term" value="P:regulation of translation"/>
    <property type="evidence" value="ECO:0007669"/>
    <property type="project" value="UniProtKB-KW"/>
</dbReference>
<dbReference type="GO" id="GO:0006412">
    <property type="term" value="P:translation"/>
    <property type="evidence" value="ECO:0007669"/>
    <property type="project" value="UniProtKB-UniRule"/>
</dbReference>
<keyword evidence="9" id="KW-0820">tRNA-binding</keyword>
<comment type="caution">
    <text evidence="11">The sequence shown here is derived from an EMBL/GenBank/DDBJ whole genome shotgun (WGS) entry which is preliminary data.</text>
</comment>
<comment type="function">
    <text evidence="9">Binds directly to 23S rRNA. The L1 stalk is quite mobile in the ribosome, and is involved in E site tRNA release.</text>
</comment>
<keyword evidence="2 9" id="KW-0678">Repressor</keyword>
<dbReference type="NCBIfam" id="TIGR01169">
    <property type="entry name" value="rplA_bact"/>
    <property type="match status" value="1"/>
</dbReference>
<dbReference type="AlphaFoldDB" id="A0A1F4S564"/>
<dbReference type="CDD" id="cd00403">
    <property type="entry name" value="Ribosomal_L1"/>
    <property type="match status" value="1"/>
</dbReference>
<dbReference type="EMBL" id="MEUA01000019">
    <property type="protein sequence ID" value="OGC15539.1"/>
    <property type="molecule type" value="Genomic_DNA"/>
</dbReference>
<keyword evidence="7 9" id="KW-0687">Ribonucleoprotein</keyword>
<dbReference type="HAMAP" id="MF_01318_B">
    <property type="entry name" value="Ribosomal_uL1_B"/>
    <property type="match status" value="1"/>
</dbReference>
<dbReference type="InterPro" id="IPR023674">
    <property type="entry name" value="Ribosomal_uL1-like"/>
</dbReference>
<evidence type="ECO:0000256" key="7">
    <source>
        <dbReference type="ARBA" id="ARBA00023274"/>
    </source>
</evidence>
<dbReference type="GO" id="GO:0019843">
    <property type="term" value="F:rRNA binding"/>
    <property type="evidence" value="ECO:0007669"/>
    <property type="project" value="UniProtKB-UniRule"/>
</dbReference>
<dbReference type="Gene3D" id="3.40.50.790">
    <property type="match status" value="1"/>
</dbReference>
<comment type="similarity">
    <text evidence="1 9 10">Belongs to the universal ribosomal protein uL1 family.</text>
</comment>
<dbReference type="FunFam" id="3.40.50.790:FF:000001">
    <property type="entry name" value="50S ribosomal protein L1"/>
    <property type="match status" value="1"/>
</dbReference>
<evidence type="ECO:0000256" key="1">
    <source>
        <dbReference type="ARBA" id="ARBA00010531"/>
    </source>
</evidence>
<comment type="function">
    <text evidence="9">Protein L1 is also a translational repressor protein, it controls the translation of the L11 operon by binding to its mRNA.</text>
</comment>
<evidence type="ECO:0000256" key="10">
    <source>
        <dbReference type="RuleBase" id="RU000659"/>
    </source>
</evidence>
<dbReference type="InterPro" id="IPR005878">
    <property type="entry name" value="Ribosom_uL1_bac-type"/>
</dbReference>
<name>A0A1F4S564_UNCSA</name>
<organism evidence="11 12">
    <name type="scientific">candidate division WOR-1 bacterium RIFOXYB2_FULL_36_35</name>
    <dbReference type="NCBI Taxonomy" id="1802578"/>
    <lineage>
        <taxon>Bacteria</taxon>
        <taxon>Bacillati</taxon>
        <taxon>Saganbacteria</taxon>
    </lineage>
</organism>
<dbReference type="InterPro" id="IPR023673">
    <property type="entry name" value="Ribosomal_uL1_CS"/>
</dbReference>
<dbReference type="Proteomes" id="UP000177905">
    <property type="component" value="Unassembled WGS sequence"/>
</dbReference>
<dbReference type="PIRSF" id="PIRSF002155">
    <property type="entry name" value="Ribosomal_L1"/>
    <property type="match status" value="1"/>
</dbReference>
<dbReference type="PROSITE" id="PS01199">
    <property type="entry name" value="RIBOSOMAL_L1"/>
    <property type="match status" value="1"/>
</dbReference>
<dbReference type="SUPFAM" id="SSF56808">
    <property type="entry name" value="Ribosomal protein L1"/>
    <property type="match status" value="1"/>
</dbReference>
<evidence type="ECO:0000256" key="6">
    <source>
        <dbReference type="ARBA" id="ARBA00022980"/>
    </source>
</evidence>
<proteinExistence type="inferred from homology"/>
<dbReference type="InterPro" id="IPR002143">
    <property type="entry name" value="Ribosomal_uL1"/>
</dbReference>
<dbReference type="InterPro" id="IPR016095">
    <property type="entry name" value="Ribosomal_uL1_3-a/b-sand"/>
</dbReference>
<dbReference type="GO" id="GO:0003735">
    <property type="term" value="F:structural constituent of ribosome"/>
    <property type="evidence" value="ECO:0007669"/>
    <property type="project" value="InterPro"/>
</dbReference>
<keyword evidence="3 9" id="KW-0699">rRNA-binding</keyword>
<dbReference type="Gene3D" id="3.30.190.20">
    <property type="match status" value="1"/>
</dbReference>
<sequence>MSKKYNEKKKIIDPLKKYEIDEGLSLVKETAWAKFPESVDLAVKLNLSSKKPESVRGLVSLPHGSGKTKRIAVITSSDRVEEAKNNGADVAGSQDLVDQIQKGFLDFDVLLATPDMMPSVGKLGKILGTKGLMPNPKSGTVSQDLKAIKAFKTGNMEFRMDKTGVIHLSIGKVDFSAEKIKDNLLVAIEAIKKSKPSSVKGEYFGSVSISSTMGPGIKLNIRAMETT</sequence>
<keyword evidence="6 9" id="KW-0689">Ribosomal protein</keyword>